<keyword evidence="3" id="KW-1185">Reference proteome</keyword>
<dbReference type="Proteomes" id="UP000009049">
    <property type="component" value="Chromosome"/>
</dbReference>
<evidence type="ECO:0000313" key="3">
    <source>
        <dbReference type="Proteomes" id="UP000009049"/>
    </source>
</evidence>
<evidence type="ECO:0000313" key="2">
    <source>
        <dbReference type="EMBL" id="EAR15099.1"/>
    </source>
</evidence>
<organism evidence="2 3">
    <name type="scientific">Robiginitalea biformata (strain ATCC BAA-864 / DSM 15991 / KCTC 12146 / HTCC2501)</name>
    <dbReference type="NCBI Taxonomy" id="313596"/>
    <lineage>
        <taxon>Bacteria</taxon>
        <taxon>Pseudomonadati</taxon>
        <taxon>Bacteroidota</taxon>
        <taxon>Flavobacteriia</taxon>
        <taxon>Flavobacteriales</taxon>
        <taxon>Flavobacteriaceae</taxon>
        <taxon>Robiginitalea</taxon>
    </lineage>
</organism>
<keyword evidence="1" id="KW-1133">Transmembrane helix</keyword>
<reference evidence="2 3" key="1">
    <citation type="journal article" date="2009" name="J. Bacteriol.">
        <title>Complete genome sequence of Robiginitalea biformata HTCC2501.</title>
        <authorList>
            <person name="Oh H.M."/>
            <person name="Giovannoni S.J."/>
            <person name="Lee K."/>
            <person name="Ferriera S."/>
            <person name="Johnson J."/>
            <person name="Cho J.C."/>
        </authorList>
    </citation>
    <scope>NUCLEOTIDE SEQUENCE [LARGE SCALE GENOMIC DNA]</scope>
    <source>
        <strain evidence="3">ATCC BAA-864 / HTCC2501 / KCTC 12146</strain>
    </source>
</reference>
<dbReference type="OrthoDB" id="1450824at2"/>
<dbReference type="AlphaFoldDB" id="A4CN57"/>
<gene>
    <name evidence="2" type="ordered locus">RB2501_12252</name>
</gene>
<proteinExistence type="predicted"/>
<accession>A4CN57</accession>
<evidence type="ECO:0000256" key="1">
    <source>
        <dbReference type="SAM" id="Phobius"/>
    </source>
</evidence>
<dbReference type="KEGG" id="rbi:RB2501_12252"/>
<sequence>MGGEGSMLSAIVSLKNNRAILKKRKIRELKDILYEVSGKTEVEFKKLSHAEFEILKSQIRKQAKKDAQWEILAYILAFFFTGLIVWAVIWLFK</sequence>
<keyword evidence="1" id="KW-0812">Transmembrane</keyword>
<dbReference type="HOGENOM" id="CLU_188370_1_0_10"/>
<dbReference type="EMBL" id="CP001712">
    <property type="protein sequence ID" value="EAR15099.1"/>
    <property type="molecule type" value="Genomic_DNA"/>
</dbReference>
<protein>
    <submittedName>
        <fullName evidence="2">Uncharacterized protein</fullName>
    </submittedName>
</protein>
<feature type="transmembrane region" description="Helical" evidence="1">
    <location>
        <begin position="71"/>
        <end position="92"/>
    </location>
</feature>
<keyword evidence="1" id="KW-0472">Membrane</keyword>
<name>A4CN57_ROBBH</name>
<dbReference type="RefSeq" id="WP_015754420.1">
    <property type="nucleotide sequence ID" value="NC_013222.1"/>
</dbReference>